<dbReference type="AlphaFoldDB" id="J3KID2"/>
<dbReference type="PANTHER" id="PTHR32194">
    <property type="entry name" value="METALLOPROTEASE TLDD"/>
    <property type="match status" value="1"/>
</dbReference>
<evidence type="ECO:0000256" key="2">
    <source>
        <dbReference type="ARBA" id="ARBA00004123"/>
    </source>
</evidence>
<proteinExistence type="predicted"/>
<evidence type="ECO:0000313" key="13">
    <source>
        <dbReference type="EMBL" id="EAS35718.3"/>
    </source>
</evidence>
<evidence type="ECO:0000256" key="5">
    <source>
        <dbReference type="ARBA" id="ARBA00022670"/>
    </source>
</evidence>
<dbReference type="GO" id="GO:0004298">
    <property type="term" value="F:threonine-type endopeptidase activity"/>
    <property type="evidence" value="ECO:0007669"/>
    <property type="project" value="UniProtKB-KW"/>
</dbReference>
<evidence type="ECO:0000256" key="7">
    <source>
        <dbReference type="ARBA" id="ARBA00022801"/>
    </source>
</evidence>
<feature type="domain" description="Proteasome beta subunit C-terminal" evidence="12">
    <location>
        <begin position="222"/>
        <end position="257"/>
    </location>
</feature>
<dbReference type="RefSeq" id="XP_001247301.1">
    <property type="nucleotide sequence ID" value="XM_001247300.2"/>
</dbReference>
<evidence type="ECO:0000256" key="6">
    <source>
        <dbReference type="ARBA" id="ARBA00022698"/>
    </source>
</evidence>
<dbReference type="EC" id="3.4.25.1" evidence="3"/>
<reference evidence="14" key="2">
    <citation type="journal article" date="2010" name="Genome Res.">
        <title>Population genomic sequencing of Coccidioides fungi reveals recent hybridization and transposon control.</title>
        <authorList>
            <person name="Neafsey D.E."/>
            <person name="Barker B.M."/>
            <person name="Sharpton T.J."/>
            <person name="Stajich J.E."/>
            <person name="Park D.J."/>
            <person name="Whiston E."/>
            <person name="Hung C.-Y."/>
            <person name="McMahan C."/>
            <person name="White J."/>
            <person name="Sykes S."/>
            <person name="Heiman D."/>
            <person name="Young S."/>
            <person name="Zeng Q."/>
            <person name="Abouelleil A."/>
            <person name="Aftuck L."/>
            <person name="Bessette D."/>
            <person name="Brown A."/>
            <person name="FitzGerald M."/>
            <person name="Lui A."/>
            <person name="Macdonald J.P."/>
            <person name="Priest M."/>
            <person name="Orbach M.J."/>
            <person name="Galgiani J.N."/>
            <person name="Kirkland T.N."/>
            <person name="Cole G.T."/>
            <person name="Birren B.W."/>
            <person name="Henn M.R."/>
            <person name="Taylor J.W."/>
            <person name="Rounsley S.D."/>
        </authorList>
    </citation>
    <scope>GENOME REANNOTATION</scope>
    <source>
        <strain evidence="14">RS</strain>
    </source>
</reference>
<keyword evidence="8 13" id="KW-0647">Proteasome</keyword>
<dbReference type="Pfam" id="PF00227">
    <property type="entry name" value="Proteasome"/>
    <property type="match status" value="1"/>
</dbReference>
<keyword evidence="9" id="KW-0539">Nucleus</keyword>
<dbReference type="KEGG" id="cim:CIMG_01072"/>
<dbReference type="InterPro" id="IPR023333">
    <property type="entry name" value="Proteasome_suB-type"/>
</dbReference>
<dbReference type="MEROPS" id="T01.011"/>
<sequence length="277" mass="29836">MPGFDFSNYNRNAALHAKGVPLPKATSTGTTIVGCIFDGGVVIAADTRATSGPIVADKNCEKLHYITPSIWCAGAGTAADTEFTTALISSNLELHALSTGRKPRVITCMTLLKQHLFRYQGYVGAYLVVAGVDPTGVGLYTVHAHGSTDKLPYVTMGSGSLAAMSVFETMWTPNLNKDQAIALASEAIKAGIFNDLGSGSNVDVCVIEQDKPTQLLRNYIRPNERGQKERTYRFTKGTTAWLDQKIITKEEIGRYVTVHELSGDADAVVVEKMDVDS</sequence>
<dbReference type="InterPro" id="IPR024689">
    <property type="entry name" value="Proteasome_bsu_C"/>
</dbReference>
<dbReference type="OrthoDB" id="429533at2759"/>
<dbReference type="InterPro" id="IPR029055">
    <property type="entry name" value="Ntn_hydrolases_N"/>
</dbReference>
<keyword evidence="4" id="KW-0963">Cytoplasm</keyword>
<accession>J3KID2</accession>
<dbReference type="Gene3D" id="3.60.20.10">
    <property type="entry name" value="Glutamine Phosphoribosylpyrophosphate, subunit 1, domain 1"/>
    <property type="match status" value="1"/>
</dbReference>
<evidence type="ECO:0000259" key="12">
    <source>
        <dbReference type="Pfam" id="PF12465"/>
    </source>
</evidence>
<dbReference type="GO" id="GO:0005634">
    <property type="term" value="C:nucleus"/>
    <property type="evidence" value="ECO:0007669"/>
    <property type="project" value="UniProtKB-SubCell"/>
</dbReference>
<dbReference type="PANTHER" id="PTHR32194:SF4">
    <property type="entry name" value="PROTEASOME SUBUNIT BETA TYPE-7"/>
    <property type="match status" value="1"/>
</dbReference>
<keyword evidence="7" id="KW-0378">Hydrolase</keyword>
<dbReference type="InterPro" id="IPR000243">
    <property type="entry name" value="Pept_T1A_subB"/>
</dbReference>
<dbReference type="FunCoup" id="J3KID2">
    <property type="interactions" value="830"/>
</dbReference>
<keyword evidence="5" id="KW-0645">Protease</keyword>
<name>J3KID2_COCIM</name>
<dbReference type="STRING" id="246410.J3KID2"/>
<keyword evidence="14" id="KW-1185">Reference proteome</keyword>
<dbReference type="Pfam" id="PF12465">
    <property type="entry name" value="Pr_beta_C"/>
    <property type="match status" value="1"/>
</dbReference>
<organism evidence="13 14">
    <name type="scientific">Coccidioides immitis (strain RS)</name>
    <name type="common">Valley fever fungus</name>
    <dbReference type="NCBI Taxonomy" id="246410"/>
    <lineage>
        <taxon>Eukaryota</taxon>
        <taxon>Fungi</taxon>
        <taxon>Dikarya</taxon>
        <taxon>Ascomycota</taxon>
        <taxon>Pezizomycotina</taxon>
        <taxon>Eurotiomycetes</taxon>
        <taxon>Eurotiomycetidae</taxon>
        <taxon>Onygenales</taxon>
        <taxon>Onygenaceae</taxon>
        <taxon>Coccidioides</taxon>
    </lineage>
</organism>
<gene>
    <name evidence="13" type="ORF">CIMG_01072</name>
</gene>
<dbReference type="FunFam" id="3.60.20.10:FF:000005">
    <property type="entry name" value="Proteasome subunit beta type-2"/>
    <property type="match status" value="1"/>
</dbReference>
<dbReference type="GO" id="GO:0019774">
    <property type="term" value="C:proteasome core complex, beta-subunit complex"/>
    <property type="evidence" value="ECO:0007669"/>
    <property type="project" value="UniProtKB-ARBA"/>
</dbReference>
<evidence type="ECO:0000256" key="11">
    <source>
        <dbReference type="PIRSR" id="PIRSR600243-1"/>
    </source>
</evidence>
<comment type="subcellular location">
    <subcellularLocation>
        <location evidence="2">Nucleus</location>
    </subcellularLocation>
</comment>
<evidence type="ECO:0000256" key="3">
    <source>
        <dbReference type="ARBA" id="ARBA00012039"/>
    </source>
</evidence>
<dbReference type="GO" id="GO:0051603">
    <property type="term" value="P:proteolysis involved in protein catabolic process"/>
    <property type="evidence" value="ECO:0007669"/>
    <property type="project" value="InterPro"/>
</dbReference>
<comment type="catalytic activity">
    <reaction evidence="1">
        <text>Cleavage of peptide bonds with very broad specificity.</text>
        <dbReference type="EC" id="3.4.25.1"/>
    </reaction>
</comment>
<dbReference type="InParanoid" id="J3KID2"/>
<dbReference type="GO" id="GO:0005737">
    <property type="term" value="C:cytoplasm"/>
    <property type="evidence" value="ECO:0007669"/>
    <property type="project" value="TreeGrafter"/>
</dbReference>
<comment type="subunit">
    <text evidence="10">The 26S proteasome consists of a 20S proteasome core and two 19S regulatory subunits. The 20S proteasome core is composed of 28 subunits that are arranged in four stacked rings, resulting in a barrel-shaped structure. The two end rings are each formed by seven alpha subunits, and the two central rings are each formed by seven beta subunits. The catalytic chamber with the active sites is on the inside of the barrel.</text>
</comment>
<dbReference type="VEuPathDB" id="FungiDB:CIMG_01072"/>
<evidence type="ECO:0000256" key="8">
    <source>
        <dbReference type="ARBA" id="ARBA00022942"/>
    </source>
</evidence>
<dbReference type="GeneID" id="4567632"/>
<feature type="active site" description="Nucleophile" evidence="11">
    <location>
        <position position="30"/>
    </location>
</feature>
<dbReference type="InterPro" id="IPR001353">
    <property type="entry name" value="Proteasome_sua/b"/>
</dbReference>
<dbReference type="EMBL" id="GG704911">
    <property type="protein sequence ID" value="EAS35718.3"/>
    <property type="molecule type" value="Genomic_DNA"/>
</dbReference>
<evidence type="ECO:0000256" key="9">
    <source>
        <dbReference type="ARBA" id="ARBA00023242"/>
    </source>
</evidence>
<evidence type="ECO:0000256" key="10">
    <source>
        <dbReference type="ARBA" id="ARBA00026071"/>
    </source>
</evidence>
<dbReference type="PROSITE" id="PS51476">
    <property type="entry name" value="PROTEASOME_BETA_2"/>
    <property type="match status" value="1"/>
</dbReference>
<evidence type="ECO:0000256" key="4">
    <source>
        <dbReference type="ARBA" id="ARBA00022490"/>
    </source>
</evidence>
<dbReference type="PRINTS" id="PR00141">
    <property type="entry name" value="PROTEASOME"/>
</dbReference>
<keyword evidence="6" id="KW-0888">Threonine protease</keyword>
<evidence type="ECO:0000256" key="1">
    <source>
        <dbReference type="ARBA" id="ARBA00001198"/>
    </source>
</evidence>
<protein>
    <recommendedName>
        <fullName evidence="3">proteasome endopeptidase complex</fullName>
        <ecNumber evidence="3">3.4.25.1</ecNumber>
    </recommendedName>
</protein>
<dbReference type="SUPFAM" id="SSF56235">
    <property type="entry name" value="N-terminal nucleophile aminohydrolases (Ntn hydrolases)"/>
    <property type="match status" value="1"/>
</dbReference>
<reference evidence="14" key="1">
    <citation type="journal article" date="2009" name="Genome Res.">
        <title>Comparative genomic analyses of the human fungal pathogens Coccidioides and their relatives.</title>
        <authorList>
            <person name="Sharpton T.J."/>
            <person name="Stajich J.E."/>
            <person name="Rounsley S.D."/>
            <person name="Gardner M.J."/>
            <person name="Wortman J.R."/>
            <person name="Jordar V.S."/>
            <person name="Maiti R."/>
            <person name="Kodira C.D."/>
            <person name="Neafsey D.E."/>
            <person name="Zeng Q."/>
            <person name="Hung C.-Y."/>
            <person name="McMahan C."/>
            <person name="Muszewska A."/>
            <person name="Grynberg M."/>
            <person name="Mandel M.A."/>
            <person name="Kellner E.M."/>
            <person name="Barker B.M."/>
            <person name="Galgiani J.N."/>
            <person name="Orbach M.J."/>
            <person name="Kirkland T.N."/>
            <person name="Cole G.T."/>
            <person name="Henn M.R."/>
            <person name="Birren B.W."/>
            <person name="Taylor J.W."/>
        </authorList>
    </citation>
    <scope>NUCLEOTIDE SEQUENCE [LARGE SCALE GENOMIC DNA]</scope>
    <source>
        <strain evidence="14">RS</strain>
    </source>
</reference>
<evidence type="ECO:0000313" key="14">
    <source>
        <dbReference type="Proteomes" id="UP000001261"/>
    </source>
</evidence>
<dbReference type="Proteomes" id="UP000001261">
    <property type="component" value="Unassembled WGS sequence"/>
</dbReference>
<dbReference type="OMA" id="KQHLFRH"/>
<dbReference type="CDD" id="cd03763">
    <property type="entry name" value="proteasome_beta_type_7"/>
    <property type="match status" value="1"/>
</dbReference>